<reference evidence="1" key="1">
    <citation type="submission" date="2021-09" db="EMBL/GenBank/DDBJ databases">
        <title>The genome of Mauremys mutica provides insights into the evolution of semi-aquatic lifestyle.</title>
        <authorList>
            <person name="Gong S."/>
            <person name="Gao Y."/>
        </authorList>
    </citation>
    <scope>NUCLEOTIDE SEQUENCE</scope>
    <source>
        <strain evidence="1">MM-2020</strain>
        <tissue evidence="1">Muscle</tissue>
    </source>
</reference>
<accession>A0A9D3XV17</accession>
<gene>
    <name evidence="1" type="ORF">KIL84_018637</name>
</gene>
<dbReference type="EMBL" id="JAHDVG010000463">
    <property type="protein sequence ID" value="KAH1185888.1"/>
    <property type="molecule type" value="Genomic_DNA"/>
</dbReference>
<protein>
    <submittedName>
        <fullName evidence="1">Uncharacterized protein</fullName>
    </submittedName>
</protein>
<dbReference type="AlphaFoldDB" id="A0A9D3XV17"/>
<proteinExistence type="predicted"/>
<keyword evidence="2" id="KW-1185">Reference proteome</keyword>
<organism evidence="1 2">
    <name type="scientific">Mauremys mutica</name>
    <name type="common">yellowpond turtle</name>
    <dbReference type="NCBI Taxonomy" id="74926"/>
    <lineage>
        <taxon>Eukaryota</taxon>
        <taxon>Metazoa</taxon>
        <taxon>Chordata</taxon>
        <taxon>Craniata</taxon>
        <taxon>Vertebrata</taxon>
        <taxon>Euteleostomi</taxon>
        <taxon>Archelosauria</taxon>
        <taxon>Testudinata</taxon>
        <taxon>Testudines</taxon>
        <taxon>Cryptodira</taxon>
        <taxon>Durocryptodira</taxon>
        <taxon>Testudinoidea</taxon>
        <taxon>Geoemydidae</taxon>
        <taxon>Geoemydinae</taxon>
        <taxon>Mauremys</taxon>
    </lineage>
</organism>
<dbReference type="Proteomes" id="UP000827986">
    <property type="component" value="Unassembled WGS sequence"/>
</dbReference>
<sequence>MQRAVMGVGDEEDRMAAPLQLVVMKADPLRKPVEYSVANSHEIIWDSGEMCGSDELTDACMTGAQQTGQDEIIDQHKETGKQLDHGIRDFPAMEDSPVV</sequence>
<evidence type="ECO:0000313" key="1">
    <source>
        <dbReference type="EMBL" id="KAH1185888.1"/>
    </source>
</evidence>
<comment type="caution">
    <text evidence="1">The sequence shown here is derived from an EMBL/GenBank/DDBJ whole genome shotgun (WGS) entry which is preliminary data.</text>
</comment>
<evidence type="ECO:0000313" key="2">
    <source>
        <dbReference type="Proteomes" id="UP000827986"/>
    </source>
</evidence>
<name>A0A9D3XV17_9SAUR</name>